<evidence type="ECO:0000313" key="3">
    <source>
        <dbReference type="Proteomes" id="UP000184088"/>
    </source>
</evidence>
<sequence length="266" mass="29933">MPMIPVAVQLYSVRDKTANDFLGTLKKVAEIGYAGVEFAGFGDIKAEELKAELDKLGLKAVSSHVAIEMLEKDLDSIIQYHKTIGCSYIVCPFSAPDRRNTKEKCVEFAKKLDEIGAKLKEHGISFGYHNHNFEFEKFDDEYILDIFFANSSPENVLVELDTFWVTAAGVDPIAYIKKYGKRCRLVHLKDMAPNAHEIFEQFKKGEKPSNSPFAEVGYGTMDIKAIIQASEEVGADWFIVEQDMSNRDTLESITMSYNYLKSIGKA</sequence>
<dbReference type="OrthoDB" id="9798407at2"/>
<dbReference type="Pfam" id="PF01261">
    <property type="entry name" value="AP_endonuc_2"/>
    <property type="match status" value="1"/>
</dbReference>
<dbReference type="InterPro" id="IPR013022">
    <property type="entry name" value="Xyl_isomerase-like_TIM-brl"/>
</dbReference>
<keyword evidence="3" id="KW-1185">Reference proteome</keyword>
<accession>A0A1M4X0L2</accession>
<dbReference type="GO" id="GO:0016853">
    <property type="term" value="F:isomerase activity"/>
    <property type="evidence" value="ECO:0007669"/>
    <property type="project" value="UniProtKB-KW"/>
</dbReference>
<dbReference type="SUPFAM" id="SSF51658">
    <property type="entry name" value="Xylose isomerase-like"/>
    <property type="match status" value="1"/>
</dbReference>
<reference evidence="2 3" key="1">
    <citation type="submission" date="2016-11" db="EMBL/GenBank/DDBJ databases">
        <authorList>
            <person name="Jaros S."/>
            <person name="Januszkiewicz K."/>
            <person name="Wedrychowicz H."/>
        </authorList>
    </citation>
    <scope>NUCLEOTIDE SEQUENCE [LARGE SCALE GENOMIC DNA]</scope>
    <source>
        <strain evidence="2 3">DSM 17918</strain>
    </source>
</reference>
<feature type="domain" description="Xylose isomerase-like TIM barrel" evidence="1">
    <location>
        <begin position="25"/>
        <end position="251"/>
    </location>
</feature>
<dbReference type="EMBL" id="FQVH01000007">
    <property type="protein sequence ID" value="SHE86995.1"/>
    <property type="molecule type" value="Genomic_DNA"/>
</dbReference>
<evidence type="ECO:0000313" key="2">
    <source>
        <dbReference type="EMBL" id="SHE86995.1"/>
    </source>
</evidence>
<dbReference type="AlphaFoldDB" id="A0A1M4X0L2"/>
<evidence type="ECO:0000259" key="1">
    <source>
        <dbReference type="Pfam" id="PF01261"/>
    </source>
</evidence>
<dbReference type="RefSeq" id="WP_073342132.1">
    <property type="nucleotide sequence ID" value="NZ_FQVH01000007.1"/>
</dbReference>
<dbReference type="PANTHER" id="PTHR12110">
    <property type="entry name" value="HYDROXYPYRUVATE ISOMERASE"/>
    <property type="match status" value="1"/>
</dbReference>
<dbReference type="STRING" id="1121256.SAMN02746089_00915"/>
<gene>
    <name evidence="2" type="ORF">SAMN02746089_00915</name>
</gene>
<dbReference type="InterPro" id="IPR050312">
    <property type="entry name" value="IolE/XylAMocC-like"/>
</dbReference>
<keyword evidence="2" id="KW-0413">Isomerase</keyword>
<dbReference type="Proteomes" id="UP000184088">
    <property type="component" value="Unassembled WGS sequence"/>
</dbReference>
<proteinExistence type="predicted"/>
<dbReference type="InterPro" id="IPR036237">
    <property type="entry name" value="Xyl_isomerase-like_sf"/>
</dbReference>
<name>A0A1M4X0L2_9THEO</name>
<protein>
    <submittedName>
        <fullName evidence="2">Sugar phosphate isomerase/epimerase</fullName>
    </submittedName>
</protein>
<dbReference type="PANTHER" id="PTHR12110:SF41">
    <property type="entry name" value="INOSOSE DEHYDRATASE"/>
    <property type="match status" value="1"/>
</dbReference>
<organism evidence="2 3">
    <name type="scientific">Caldanaerobius fijiensis DSM 17918</name>
    <dbReference type="NCBI Taxonomy" id="1121256"/>
    <lineage>
        <taxon>Bacteria</taxon>
        <taxon>Bacillati</taxon>
        <taxon>Bacillota</taxon>
        <taxon>Clostridia</taxon>
        <taxon>Thermoanaerobacterales</taxon>
        <taxon>Thermoanaerobacteraceae</taxon>
        <taxon>Caldanaerobius</taxon>
    </lineage>
</organism>
<dbReference type="Gene3D" id="3.20.20.150">
    <property type="entry name" value="Divalent-metal-dependent TIM barrel enzymes"/>
    <property type="match status" value="1"/>
</dbReference>